<organism evidence="2 3">
    <name type="scientific">Methylophaga lonarensis MPL</name>
    <dbReference type="NCBI Taxonomy" id="1286106"/>
    <lineage>
        <taxon>Bacteria</taxon>
        <taxon>Pseudomonadati</taxon>
        <taxon>Pseudomonadota</taxon>
        <taxon>Gammaproteobacteria</taxon>
        <taxon>Thiotrichales</taxon>
        <taxon>Piscirickettsiaceae</taxon>
        <taxon>Methylophaga</taxon>
    </lineage>
</organism>
<dbReference type="AlphaFoldDB" id="M7PSU1"/>
<evidence type="ECO:0008006" key="4">
    <source>
        <dbReference type="Google" id="ProtNLM"/>
    </source>
</evidence>
<comment type="caution">
    <text evidence="2">The sequence shown here is derived from an EMBL/GenBank/DDBJ whole genome shotgun (WGS) entry which is preliminary data.</text>
</comment>
<dbReference type="PATRIC" id="fig|1286106.3.peg.880"/>
<reference evidence="2 3" key="1">
    <citation type="journal article" date="2013" name="Genome Announc.">
        <title>Draft Genome Sequence of Methylophaga lonarensis MPLT, a Haloalkaliphilic (Non-Methane-Utilizing) Methylotroph.</title>
        <authorList>
            <person name="Shetty S.A."/>
            <person name="Marathe N.P."/>
            <person name="Munot H."/>
            <person name="Antony C.P."/>
            <person name="Dhotre D.P."/>
            <person name="Murrell J.C."/>
            <person name="Shouche Y.S."/>
        </authorList>
    </citation>
    <scope>NUCLEOTIDE SEQUENCE [LARGE SCALE GENOMIC DNA]</scope>
    <source>
        <strain evidence="2 3">MPL</strain>
    </source>
</reference>
<accession>M7PSU1</accession>
<dbReference type="Proteomes" id="UP000012019">
    <property type="component" value="Unassembled WGS sequence"/>
</dbReference>
<name>M7PSU1_9GAMM</name>
<keyword evidence="1" id="KW-1133">Transmembrane helix</keyword>
<proteinExistence type="predicted"/>
<keyword evidence="1" id="KW-0812">Transmembrane</keyword>
<gene>
    <name evidence="2" type="ORF">MPL1_04387</name>
</gene>
<dbReference type="InterPro" id="IPR009883">
    <property type="entry name" value="YgfX"/>
</dbReference>
<keyword evidence="1" id="KW-0472">Membrane</keyword>
<keyword evidence="3" id="KW-1185">Reference proteome</keyword>
<feature type="transmembrane region" description="Helical" evidence="1">
    <location>
        <begin position="20"/>
        <end position="50"/>
    </location>
</feature>
<sequence>MEGQQSQSVQLSMQRSQYLAVYLSLVHLLAFVTIALTGIAWLSVIALAVLPLSLIWYLKRFYFSADETQLRLLAEQNWQLLRGGSLIADKLLLKRSYQSRFLLILYFKDSDRRRNINLLIPCDAVAEADYRLLRRRLRDSKIYLD</sequence>
<protein>
    <recommendedName>
        <fullName evidence="4">Toxin CptA</fullName>
    </recommendedName>
</protein>
<evidence type="ECO:0000313" key="3">
    <source>
        <dbReference type="Proteomes" id="UP000012019"/>
    </source>
</evidence>
<evidence type="ECO:0000313" key="2">
    <source>
        <dbReference type="EMBL" id="EMR13529.1"/>
    </source>
</evidence>
<evidence type="ECO:0000256" key="1">
    <source>
        <dbReference type="SAM" id="Phobius"/>
    </source>
</evidence>
<dbReference type="RefSeq" id="WP_009725897.1">
    <property type="nucleotide sequence ID" value="NZ_APHR01000020.1"/>
</dbReference>
<dbReference type="Pfam" id="PF07254">
    <property type="entry name" value="Cpta_toxin"/>
    <property type="match status" value="1"/>
</dbReference>
<dbReference type="EMBL" id="APHR01000020">
    <property type="protein sequence ID" value="EMR13529.1"/>
    <property type="molecule type" value="Genomic_DNA"/>
</dbReference>